<accession>A0A0M3I3U0</accession>
<dbReference type="Proteomes" id="UP000036681">
    <property type="component" value="Unplaced"/>
</dbReference>
<evidence type="ECO:0000313" key="2">
    <source>
        <dbReference type="WBParaSite" id="ALUE_0001135501-mRNA-1"/>
    </source>
</evidence>
<evidence type="ECO:0000313" key="1">
    <source>
        <dbReference type="Proteomes" id="UP000036681"/>
    </source>
</evidence>
<keyword evidence="1" id="KW-1185">Reference proteome</keyword>
<proteinExistence type="predicted"/>
<name>A0A0M3I3U0_ASCLU</name>
<protein>
    <submittedName>
        <fullName evidence="2">Transposase</fullName>
    </submittedName>
</protein>
<dbReference type="AlphaFoldDB" id="A0A0M3I3U0"/>
<dbReference type="WBParaSite" id="ALUE_0001135501-mRNA-1">
    <property type="protein sequence ID" value="ALUE_0001135501-mRNA-1"/>
    <property type="gene ID" value="ALUE_0001135501"/>
</dbReference>
<reference evidence="2" key="1">
    <citation type="submission" date="2017-02" db="UniProtKB">
        <authorList>
            <consortium name="WormBaseParasite"/>
        </authorList>
    </citation>
    <scope>IDENTIFICATION</scope>
</reference>
<organism evidence="1 2">
    <name type="scientific">Ascaris lumbricoides</name>
    <name type="common">Giant roundworm</name>
    <dbReference type="NCBI Taxonomy" id="6252"/>
    <lineage>
        <taxon>Eukaryota</taxon>
        <taxon>Metazoa</taxon>
        <taxon>Ecdysozoa</taxon>
        <taxon>Nematoda</taxon>
        <taxon>Chromadorea</taxon>
        <taxon>Rhabditida</taxon>
        <taxon>Spirurina</taxon>
        <taxon>Ascaridomorpha</taxon>
        <taxon>Ascaridoidea</taxon>
        <taxon>Ascarididae</taxon>
        <taxon>Ascaris</taxon>
    </lineage>
</organism>
<sequence length="36" mass="4220">MVMEPLYGHGTTLPFKRRGSNFVLQTREVLLITNHY</sequence>